<sequence>MGSQAAIEEFLEKHPSIKTFSPSHPDFQSLRQTYIATSAISSFIVRPQSIDDVAALVSHCAATSTPFVVRSGGHDMSARSTVDGILQIDMRDICYVNVSSDKTSARVGGGILNSALLAELERQDLITPTGTVGSVGYVGWASLGGYSSYTPSLGLGVDQILAAKVVLASGELVDADEELLVGIRGAGPALGVIVELEIKVYPKTEIQAGVIFYDSKDIRVTIKTFWTNWRKLLDEKCLPDELCLQPAVIEAPGMGKVFMVGFVWNGPGSDDSNRWLDEISALAPVGMKAVAPTSPMGHLAQISALVPPTVIPGSSHGVSTKSLIFTDDMTELYAEYGARMPGDGALLSTHQLRGKAARSEHLPGVFRWREDHNLLEIVGLTVTKEKSQEGKEWADGLRDGLAKLDGVIEGGYYSLLPKGQFAMEVVYGDHWETVKRLKAKVDPGNVFKFAFGS</sequence>
<dbReference type="PANTHER" id="PTHR42973">
    <property type="entry name" value="BINDING OXIDOREDUCTASE, PUTATIVE (AFU_ORTHOLOGUE AFUA_1G17690)-RELATED"/>
    <property type="match status" value="1"/>
</dbReference>
<dbReference type="GeneID" id="62167379"/>
<dbReference type="Pfam" id="PF01565">
    <property type="entry name" value="FAD_binding_4"/>
    <property type="match status" value="1"/>
</dbReference>
<dbReference type="InterPro" id="IPR050416">
    <property type="entry name" value="FAD-linked_Oxidoreductase"/>
</dbReference>
<dbReference type="InterPro" id="IPR016166">
    <property type="entry name" value="FAD-bd_PCMH"/>
</dbReference>
<evidence type="ECO:0000256" key="2">
    <source>
        <dbReference type="ARBA" id="ARBA00022630"/>
    </source>
</evidence>
<comment type="similarity">
    <text evidence="1">Belongs to the oxygen-dependent FAD-linked oxidoreductase family.</text>
</comment>
<dbReference type="InterPro" id="IPR016167">
    <property type="entry name" value="FAD-bd_PCMH_sub1"/>
</dbReference>
<dbReference type="OrthoDB" id="407275at2759"/>
<dbReference type="SUPFAM" id="SSF56176">
    <property type="entry name" value="FAD-binding/transporter-associated domain-like"/>
    <property type="match status" value="1"/>
</dbReference>
<dbReference type="InterPro" id="IPR006094">
    <property type="entry name" value="Oxid_FAD_bind_N"/>
</dbReference>
<dbReference type="RefSeq" id="XP_038740380.1">
    <property type="nucleotide sequence ID" value="XM_038894305.1"/>
</dbReference>
<dbReference type="Gene3D" id="3.30.465.10">
    <property type="match status" value="1"/>
</dbReference>
<feature type="domain" description="FAD-binding PCMH-type" evidence="5">
    <location>
        <begin position="37"/>
        <end position="203"/>
    </location>
</feature>
<evidence type="ECO:0000259" key="5">
    <source>
        <dbReference type="PROSITE" id="PS51387"/>
    </source>
</evidence>
<comment type="caution">
    <text evidence="6">The sequence shown here is derived from an EMBL/GenBank/DDBJ whole genome shotgun (WGS) entry which is preliminary data.</text>
</comment>
<keyword evidence="7" id="KW-1185">Reference proteome</keyword>
<organism evidence="6 7">
    <name type="scientific">Colletotrichum karsti</name>
    <dbReference type="NCBI Taxonomy" id="1095194"/>
    <lineage>
        <taxon>Eukaryota</taxon>
        <taxon>Fungi</taxon>
        <taxon>Dikarya</taxon>
        <taxon>Ascomycota</taxon>
        <taxon>Pezizomycotina</taxon>
        <taxon>Sordariomycetes</taxon>
        <taxon>Hypocreomycetidae</taxon>
        <taxon>Glomerellales</taxon>
        <taxon>Glomerellaceae</taxon>
        <taxon>Colletotrichum</taxon>
        <taxon>Colletotrichum boninense species complex</taxon>
    </lineage>
</organism>
<keyword evidence="3" id="KW-0274">FAD</keyword>
<dbReference type="EMBL" id="JAATWM020000049">
    <property type="protein sequence ID" value="KAF9870919.1"/>
    <property type="molecule type" value="Genomic_DNA"/>
</dbReference>
<evidence type="ECO:0000256" key="3">
    <source>
        <dbReference type="ARBA" id="ARBA00022827"/>
    </source>
</evidence>
<keyword evidence="2" id="KW-0285">Flavoprotein</keyword>
<dbReference type="InterPro" id="IPR016169">
    <property type="entry name" value="FAD-bd_PCMH_sub2"/>
</dbReference>
<dbReference type="GO" id="GO:0071949">
    <property type="term" value="F:FAD binding"/>
    <property type="evidence" value="ECO:0007669"/>
    <property type="project" value="InterPro"/>
</dbReference>
<reference evidence="6" key="1">
    <citation type="submission" date="2020-03" db="EMBL/GenBank/DDBJ databases">
        <authorList>
            <person name="He L."/>
        </authorList>
    </citation>
    <scope>NUCLEOTIDE SEQUENCE</scope>
    <source>
        <strain evidence="6">CkLH20</strain>
    </source>
</reference>
<evidence type="ECO:0000256" key="1">
    <source>
        <dbReference type="ARBA" id="ARBA00005466"/>
    </source>
</evidence>
<proteinExistence type="inferred from homology"/>
<accession>A0A9P6HUZ9</accession>
<dbReference type="PANTHER" id="PTHR42973:SF7">
    <property type="entry name" value="FAD-BINDING PCMH-TYPE DOMAIN-CONTAINING PROTEIN"/>
    <property type="match status" value="1"/>
</dbReference>
<dbReference type="AlphaFoldDB" id="A0A9P6HUZ9"/>
<dbReference type="Gene3D" id="3.30.43.10">
    <property type="entry name" value="Uridine Diphospho-n-acetylenolpyruvylglucosamine Reductase, domain 2"/>
    <property type="match status" value="1"/>
</dbReference>
<dbReference type="GO" id="GO:0016491">
    <property type="term" value="F:oxidoreductase activity"/>
    <property type="evidence" value="ECO:0007669"/>
    <property type="project" value="UniProtKB-KW"/>
</dbReference>
<evidence type="ECO:0000313" key="6">
    <source>
        <dbReference type="EMBL" id="KAF9870919.1"/>
    </source>
</evidence>
<gene>
    <name evidence="6" type="ORF">CkaCkLH20_11591</name>
</gene>
<keyword evidence="4" id="KW-0560">Oxidoreductase</keyword>
<evidence type="ECO:0000313" key="7">
    <source>
        <dbReference type="Proteomes" id="UP000781932"/>
    </source>
</evidence>
<dbReference type="PROSITE" id="PS51387">
    <property type="entry name" value="FAD_PCMH"/>
    <property type="match status" value="1"/>
</dbReference>
<reference evidence="6" key="2">
    <citation type="submission" date="2020-11" db="EMBL/GenBank/DDBJ databases">
        <title>Whole genome sequencing of Colletotrichum sp.</title>
        <authorList>
            <person name="Li H."/>
        </authorList>
    </citation>
    <scope>NUCLEOTIDE SEQUENCE</scope>
    <source>
        <strain evidence="6">CkLH20</strain>
    </source>
</reference>
<evidence type="ECO:0000256" key="4">
    <source>
        <dbReference type="ARBA" id="ARBA00023002"/>
    </source>
</evidence>
<dbReference type="InterPro" id="IPR036318">
    <property type="entry name" value="FAD-bd_PCMH-like_sf"/>
</dbReference>
<dbReference type="Proteomes" id="UP000781932">
    <property type="component" value="Unassembled WGS sequence"/>
</dbReference>
<dbReference type="Gene3D" id="3.40.462.20">
    <property type="match status" value="1"/>
</dbReference>
<protein>
    <submittedName>
        <fullName evidence="6">D-lactate dehydrogenase</fullName>
    </submittedName>
</protein>
<name>A0A9P6HUZ9_9PEZI</name>